<evidence type="ECO:0000313" key="8">
    <source>
        <dbReference type="Proteomes" id="UP000813385"/>
    </source>
</evidence>
<keyword evidence="4" id="KW-0067">ATP-binding</keyword>
<dbReference type="SMART" id="SM00382">
    <property type="entry name" value="AAA"/>
    <property type="match status" value="1"/>
</dbReference>
<keyword evidence="2" id="KW-0547">Nucleotide-binding</keyword>
<dbReference type="GO" id="GO:0005524">
    <property type="term" value="F:ATP binding"/>
    <property type="evidence" value="ECO:0007669"/>
    <property type="project" value="UniProtKB-KW"/>
</dbReference>
<comment type="subcellular location">
    <subcellularLocation>
        <location evidence="1">Mitochondrion outer membrane</location>
        <topology evidence="1">Single-pass membrane protein</topology>
    </subcellularLocation>
</comment>
<dbReference type="GO" id="GO:0005741">
    <property type="term" value="C:mitochondrial outer membrane"/>
    <property type="evidence" value="ECO:0007669"/>
    <property type="project" value="UniProtKB-SubCell"/>
</dbReference>
<proteinExistence type="predicted"/>
<accession>A0A8K0T9J3</accession>
<dbReference type="EMBL" id="JAGPXD010000006">
    <property type="protein sequence ID" value="KAH7349935.1"/>
    <property type="molecule type" value="Genomic_DNA"/>
</dbReference>
<dbReference type="PANTHER" id="PTHR45644:SF56">
    <property type="entry name" value="AAA ATPASE, PUTATIVE (AFU_ORTHOLOGUE AFUA_2G12920)-RELATED"/>
    <property type="match status" value="1"/>
</dbReference>
<gene>
    <name evidence="7" type="ORF">B0T11DRAFT_332965</name>
</gene>
<feature type="region of interest" description="Disordered" evidence="5">
    <location>
        <begin position="313"/>
        <end position="337"/>
    </location>
</feature>
<dbReference type="OrthoDB" id="39734at2759"/>
<keyword evidence="8" id="KW-1185">Reference proteome</keyword>
<organism evidence="7 8">
    <name type="scientific">Plectosphaerella cucumerina</name>
    <dbReference type="NCBI Taxonomy" id="40658"/>
    <lineage>
        <taxon>Eukaryota</taxon>
        <taxon>Fungi</taxon>
        <taxon>Dikarya</taxon>
        <taxon>Ascomycota</taxon>
        <taxon>Pezizomycotina</taxon>
        <taxon>Sordariomycetes</taxon>
        <taxon>Hypocreomycetidae</taxon>
        <taxon>Glomerellales</taxon>
        <taxon>Plectosphaerellaceae</taxon>
        <taxon>Plectosphaerella</taxon>
    </lineage>
</organism>
<dbReference type="Proteomes" id="UP000813385">
    <property type="component" value="Unassembled WGS sequence"/>
</dbReference>
<dbReference type="AlphaFoldDB" id="A0A8K0T9J3"/>
<name>A0A8K0T9J3_9PEZI</name>
<evidence type="ECO:0000256" key="3">
    <source>
        <dbReference type="ARBA" id="ARBA00022787"/>
    </source>
</evidence>
<keyword evidence="3" id="KW-1000">Mitochondrion outer membrane</keyword>
<keyword evidence="7" id="KW-0378">Hydrolase</keyword>
<protein>
    <submittedName>
        <fullName evidence="7">P-loop containing nucleoside triphosphate hydrolase protein</fullName>
    </submittedName>
</protein>
<evidence type="ECO:0000256" key="2">
    <source>
        <dbReference type="ARBA" id="ARBA00022741"/>
    </source>
</evidence>
<dbReference type="Gene3D" id="1.10.8.60">
    <property type="match status" value="1"/>
</dbReference>
<feature type="domain" description="AAA+ ATPase" evidence="6">
    <location>
        <begin position="88"/>
        <end position="223"/>
    </location>
</feature>
<evidence type="ECO:0000313" key="7">
    <source>
        <dbReference type="EMBL" id="KAH7349935.1"/>
    </source>
</evidence>
<dbReference type="InterPro" id="IPR003593">
    <property type="entry name" value="AAA+_ATPase"/>
</dbReference>
<evidence type="ECO:0000259" key="6">
    <source>
        <dbReference type="SMART" id="SM00382"/>
    </source>
</evidence>
<reference evidence="7" key="1">
    <citation type="journal article" date="2021" name="Nat. Commun.">
        <title>Genetic determinants of endophytism in the Arabidopsis root mycobiome.</title>
        <authorList>
            <person name="Mesny F."/>
            <person name="Miyauchi S."/>
            <person name="Thiergart T."/>
            <person name="Pickel B."/>
            <person name="Atanasova L."/>
            <person name="Karlsson M."/>
            <person name="Huettel B."/>
            <person name="Barry K.W."/>
            <person name="Haridas S."/>
            <person name="Chen C."/>
            <person name="Bauer D."/>
            <person name="Andreopoulos W."/>
            <person name="Pangilinan J."/>
            <person name="LaButti K."/>
            <person name="Riley R."/>
            <person name="Lipzen A."/>
            <person name="Clum A."/>
            <person name="Drula E."/>
            <person name="Henrissat B."/>
            <person name="Kohler A."/>
            <person name="Grigoriev I.V."/>
            <person name="Martin F.M."/>
            <person name="Hacquard S."/>
        </authorList>
    </citation>
    <scope>NUCLEOTIDE SEQUENCE</scope>
    <source>
        <strain evidence="7">MPI-CAGE-AT-0016</strain>
    </source>
</reference>
<evidence type="ECO:0000256" key="4">
    <source>
        <dbReference type="ARBA" id="ARBA00022840"/>
    </source>
</evidence>
<dbReference type="SUPFAM" id="SSF52540">
    <property type="entry name" value="P-loop containing nucleoside triphosphate hydrolases"/>
    <property type="match status" value="1"/>
</dbReference>
<dbReference type="InterPro" id="IPR041569">
    <property type="entry name" value="AAA_lid_3"/>
</dbReference>
<evidence type="ECO:0000256" key="5">
    <source>
        <dbReference type="SAM" id="MobiDB-lite"/>
    </source>
</evidence>
<comment type="caution">
    <text evidence="7">The sequence shown here is derived from an EMBL/GenBank/DDBJ whole genome shotgun (WGS) entry which is preliminary data.</text>
</comment>
<dbReference type="InterPro" id="IPR027417">
    <property type="entry name" value="P-loop_NTPase"/>
</dbReference>
<evidence type="ECO:0000256" key="1">
    <source>
        <dbReference type="ARBA" id="ARBA00004572"/>
    </source>
</evidence>
<keyword evidence="3" id="KW-0496">Mitochondrion</keyword>
<dbReference type="PANTHER" id="PTHR45644">
    <property type="entry name" value="AAA ATPASE, PUTATIVE (AFU_ORTHOLOGUE AFUA_2G12920)-RELATED-RELATED"/>
    <property type="match status" value="1"/>
</dbReference>
<keyword evidence="3" id="KW-0472">Membrane</keyword>
<dbReference type="GO" id="GO:0016887">
    <property type="term" value="F:ATP hydrolysis activity"/>
    <property type="evidence" value="ECO:0007669"/>
    <property type="project" value="InterPro"/>
</dbReference>
<dbReference type="Pfam" id="PF17862">
    <property type="entry name" value="AAA_lid_3"/>
    <property type="match status" value="1"/>
</dbReference>
<dbReference type="InterPro" id="IPR051701">
    <property type="entry name" value="Mito_OM_Translocase_MSP1"/>
</dbReference>
<sequence>MLDDDWLGSDSEDEFGASNNSKMRQWKKVANGKFEKMLLDCIVNTDDIAADYEDIFVSRPIIDRLERTTSLSLKRQMAFSFGVLAKHKVTGAILYGPPGTGKSLLAKAVAKASGFNMICISTAEVWQKCHGDDERMVQAIFRLARKMYPCIVFVDEADAMLGQRKQGERRHLKSMINQFLIEWDGLSTDKKAPFVLLATNRPNDLDPAVIRRAPEHIYMGKPTMEERAGIIRILLKGEVLGRNVNPCWLAQMTQGYTGSDLKNVCVTAATICVGQQREDRADRVLEQSHFSEALKGMRASRVKKRDEAEYNTFGGKVENNYGGAGNHSQGGEDSEDD</sequence>
<dbReference type="InterPro" id="IPR003959">
    <property type="entry name" value="ATPase_AAA_core"/>
</dbReference>
<dbReference type="Gene3D" id="3.40.50.300">
    <property type="entry name" value="P-loop containing nucleotide triphosphate hydrolases"/>
    <property type="match status" value="1"/>
</dbReference>
<dbReference type="Pfam" id="PF00004">
    <property type="entry name" value="AAA"/>
    <property type="match status" value="1"/>
</dbReference>